<accession>A0A7S1BL80</accession>
<sequence>MPCSVDHVSLYKHLELLFYPGVDYTMDIQITRSLTDLFVSYFVGNEVKDDPHTLALTNSSRRHSEDSSLSSSHSVSRRHLQESTRSKSSKSIGPAGEEKKMKREIVYVKELRVGEINLNISTAKFKILNVLDLNLRVTEYEKKKQVGTWAQIGLKLVLRHVLPDILMKRKLRSSVDTKKGNNESNVKNEEEQRALLLGEKTTSKKTTKIDDLIMVAESQQRALLLGDESTGVKKTQKSWVKSKIMSKLK</sequence>
<evidence type="ECO:0000313" key="2">
    <source>
        <dbReference type="EMBL" id="CAD8889259.1"/>
    </source>
</evidence>
<evidence type="ECO:0000256" key="1">
    <source>
        <dbReference type="SAM" id="MobiDB-lite"/>
    </source>
</evidence>
<feature type="region of interest" description="Disordered" evidence="1">
    <location>
        <begin position="56"/>
        <end position="97"/>
    </location>
</feature>
<organism evidence="2">
    <name type="scientific">Corethron hystrix</name>
    <dbReference type="NCBI Taxonomy" id="216773"/>
    <lineage>
        <taxon>Eukaryota</taxon>
        <taxon>Sar</taxon>
        <taxon>Stramenopiles</taxon>
        <taxon>Ochrophyta</taxon>
        <taxon>Bacillariophyta</taxon>
        <taxon>Coscinodiscophyceae</taxon>
        <taxon>Corethrophycidae</taxon>
        <taxon>Corethrales</taxon>
        <taxon>Corethraceae</taxon>
        <taxon>Corethron</taxon>
    </lineage>
</organism>
<reference evidence="2" key="1">
    <citation type="submission" date="2021-01" db="EMBL/GenBank/DDBJ databases">
        <authorList>
            <person name="Corre E."/>
            <person name="Pelletier E."/>
            <person name="Niang G."/>
            <person name="Scheremetjew M."/>
            <person name="Finn R."/>
            <person name="Kale V."/>
            <person name="Holt S."/>
            <person name="Cochrane G."/>
            <person name="Meng A."/>
            <person name="Brown T."/>
            <person name="Cohen L."/>
        </authorList>
    </citation>
    <scope>NUCLEOTIDE SEQUENCE</scope>
    <source>
        <strain evidence="2">308</strain>
    </source>
</reference>
<proteinExistence type="predicted"/>
<name>A0A7S1BL80_9STRA</name>
<dbReference type="AlphaFoldDB" id="A0A7S1BL80"/>
<dbReference type="EMBL" id="HBFR01022933">
    <property type="protein sequence ID" value="CAD8889259.1"/>
    <property type="molecule type" value="Transcribed_RNA"/>
</dbReference>
<gene>
    <name evidence="2" type="ORF">CHYS00102_LOCUS16462</name>
</gene>
<protein>
    <submittedName>
        <fullName evidence="2">Uncharacterized protein</fullName>
    </submittedName>
</protein>